<proteinExistence type="predicted"/>
<sequence>MYNNLIVNIVSKFYLTRIPSLLLQNKTLR</sequence>
<reference evidence="1" key="2">
    <citation type="journal article" date="2015" name="Fish Shellfish Immunol.">
        <title>Early steps in the European eel (Anguilla anguilla)-Vibrio vulnificus interaction in the gills: Role of the RtxA13 toxin.</title>
        <authorList>
            <person name="Callol A."/>
            <person name="Pajuelo D."/>
            <person name="Ebbesson L."/>
            <person name="Teles M."/>
            <person name="MacKenzie S."/>
            <person name="Amaro C."/>
        </authorList>
    </citation>
    <scope>NUCLEOTIDE SEQUENCE</scope>
</reference>
<evidence type="ECO:0000313" key="1">
    <source>
        <dbReference type="EMBL" id="JAH82105.1"/>
    </source>
</evidence>
<protein>
    <submittedName>
        <fullName evidence="1">Uncharacterized protein</fullName>
    </submittedName>
</protein>
<accession>A0A0E9VXQ7</accession>
<dbReference type="EMBL" id="GBXM01026472">
    <property type="protein sequence ID" value="JAH82105.1"/>
    <property type="molecule type" value="Transcribed_RNA"/>
</dbReference>
<reference evidence="1" key="1">
    <citation type="submission" date="2014-11" db="EMBL/GenBank/DDBJ databases">
        <authorList>
            <person name="Amaro Gonzalez C."/>
        </authorList>
    </citation>
    <scope>NUCLEOTIDE SEQUENCE</scope>
</reference>
<organism evidence="1">
    <name type="scientific">Anguilla anguilla</name>
    <name type="common">European freshwater eel</name>
    <name type="synonym">Muraena anguilla</name>
    <dbReference type="NCBI Taxonomy" id="7936"/>
    <lineage>
        <taxon>Eukaryota</taxon>
        <taxon>Metazoa</taxon>
        <taxon>Chordata</taxon>
        <taxon>Craniata</taxon>
        <taxon>Vertebrata</taxon>
        <taxon>Euteleostomi</taxon>
        <taxon>Actinopterygii</taxon>
        <taxon>Neopterygii</taxon>
        <taxon>Teleostei</taxon>
        <taxon>Anguilliformes</taxon>
        <taxon>Anguillidae</taxon>
        <taxon>Anguilla</taxon>
    </lineage>
</organism>
<name>A0A0E9VXQ7_ANGAN</name>
<dbReference type="AlphaFoldDB" id="A0A0E9VXQ7"/>